<evidence type="ECO:0000256" key="4">
    <source>
        <dbReference type="ARBA" id="ARBA00022692"/>
    </source>
</evidence>
<dbReference type="PANTHER" id="PTHR30043">
    <property type="entry name" value="PHOSPHONATES TRANSPORT SYSTEM PERMEASE PROTEIN"/>
    <property type="match status" value="1"/>
</dbReference>
<evidence type="ECO:0000259" key="8">
    <source>
        <dbReference type="PROSITE" id="PS50928"/>
    </source>
</evidence>
<protein>
    <submittedName>
        <fullName evidence="9">Phosphonate ABC transporter permease</fullName>
    </submittedName>
</protein>
<feature type="transmembrane region" description="Helical" evidence="7">
    <location>
        <begin position="206"/>
        <end position="224"/>
    </location>
</feature>
<comment type="caution">
    <text evidence="9">The sequence shown here is derived from an EMBL/GenBank/DDBJ whole genome shotgun (WGS) entry which is preliminary data.</text>
</comment>
<feature type="transmembrane region" description="Helical" evidence="7">
    <location>
        <begin position="78"/>
        <end position="102"/>
    </location>
</feature>
<dbReference type="RefSeq" id="WP_188988237.1">
    <property type="nucleotide sequence ID" value="NZ_BMHP01000001.1"/>
</dbReference>
<name>A0A917DLU8_9BACL</name>
<keyword evidence="4 7" id="KW-0812">Transmembrane</keyword>
<dbReference type="EMBL" id="BMHP01000001">
    <property type="protein sequence ID" value="GGD47891.1"/>
    <property type="molecule type" value="Genomic_DNA"/>
</dbReference>
<dbReference type="Proteomes" id="UP000612456">
    <property type="component" value="Unassembled WGS sequence"/>
</dbReference>
<comment type="subcellular location">
    <subcellularLocation>
        <location evidence="1 7">Cell membrane</location>
        <topology evidence="1 7">Multi-pass membrane protein</topology>
    </subcellularLocation>
</comment>
<sequence>MNPNADRMRDKPGRTKHVLTAVLVLLLLWGSYAQTGSSITALVQGLPNMLELLREMFPPRWSYLDNIAGAMLETVRMAIAGTTFGAMLAIPVSLLSASNVIRRGWIFYPVRLVLNLIRAIPDLLLASIFVAVFGLGVVPGIFALSIFSMGLIAKLTFESVETIDPGPLEAMTAVGANKIQWIVYGLIPQVSPSFISYVLYTFEINVRAAAILGLVGAGGIGQYYEKTLGFLEYDKTNTIIVFTLAVVLLIDYASTWLRGKLG</sequence>
<dbReference type="AlphaFoldDB" id="A0A917DLU8"/>
<feature type="transmembrane region" description="Helical" evidence="7">
    <location>
        <begin position="236"/>
        <end position="257"/>
    </location>
</feature>
<keyword evidence="10" id="KW-1185">Reference proteome</keyword>
<feature type="transmembrane region" description="Helical" evidence="7">
    <location>
        <begin position="123"/>
        <end position="147"/>
    </location>
</feature>
<organism evidence="9 10">
    <name type="scientific">Paenibacillus nasutitermitis</name>
    <dbReference type="NCBI Taxonomy" id="1652958"/>
    <lineage>
        <taxon>Bacteria</taxon>
        <taxon>Bacillati</taxon>
        <taxon>Bacillota</taxon>
        <taxon>Bacilli</taxon>
        <taxon>Bacillales</taxon>
        <taxon>Paenibacillaceae</taxon>
        <taxon>Paenibacillus</taxon>
    </lineage>
</organism>
<evidence type="ECO:0000256" key="6">
    <source>
        <dbReference type="ARBA" id="ARBA00023136"/>
    </source>
</evidence>
<dbReference type="Gene3D" id="1.10.3720.10">
    <property type="entry name" value="MetI-like"/>
    <property type="match status" value="1"/>
</dbReference>
<dbReference type="PANTHER" id="PTHR30043:SF1">
    <property type="entry name" value="ABC TRANSPORT SYSTEM PERMEASE PROTEIN P69"/>
    <property type="match status" value="1"/>
</dbReference>
<feature type="domain" description="ABC transmembrane type-1" evidence="8">
    <location>
        <begin position="71"/>
        <end position="254"/>
    </location>
</feature>
<keyword evidence="3" id="KW-1003">Cell membrane</keyword>
<evidence type="ECO:0000313" key="10">
    <source>
        <dbReference type="Proteomes" id="UP000612456"/>
    </source>
</evidence>
<gene>
    <name evidence="9" type="primary">phnE</name>
    <name evidence="9" type="ORF">GCM10010911_01790</name>
</gene>
<keyword evidence="6 7" id="KW-0472">Membrane</keyword>
<accession>A0A917DLU8</accession>
<keyword evidence="5 7" id="KW-1133">Transmembrane helix</keyword>
<dbReference type="SUPFAM" id="SSF161098">
    <property type="entry name" value="MetI-like"/>
    <property type="match status" value="1"/>
</dbReference>
<proteinExistence type="inferred from homology"/>
<dbReference type="InterPro" id="IPR035906">
    <property type="entry name" value="MetI-like_sf"/>
</dbReference>
<comment type="similarity">
    <text evidence="7">Belongs to the binding-protein-dependent transport system permease family.</text>
</comment>
<keyword evidence="2 7" id="KW-0813">Transport</keyword>
<dbReference type="GO" id="GO:0005886">
    <property type="term" value="C:plasma membrane"/>
    <property type="evidence" value="ECO:0007669"/>
    <property type="project" value="UniProtKB-SubCell"/>
</dbReference>
<dbReference type="GO" id="GO:0015416">
    <property type="term" value="F:ABC-type phosphonate transporter activity"/>
    <property type="evidence" value="ECO:0007669"/>
    <property type="project" value="InterPro"/>
</dbReference>
<evidence type="ECO:0000256" key="7">
    <source>
        <dbReference type="RuleBase" id="RU363032"/>
    </source>
</evidence>
<dbReference type="InterPro" id="IPR005769">
    <property type="entry name" value="PhnE/PtxC"/>
</dbReference>
<evidence type="ECO:0000256" key="2">
    <source>
        <dbReference type="ARBA" id="ARBA00022448"/>
    </source>
</evidence>
<dbReference type="NCBIfam" id="TIGR01097">
    <property type="entry name" value="PhnE"/>
    <property type="match status" value="1"/>
</dbReference>
<reference evidence="9" key="2">
    <citation type="submission" date="2020-09" db="EMBL/GenBank/DDBJ databases">
        <authorList>
            <person name="Sun Q."/>
            <person name="Zhou Y."/>
        </authorList>
    </citation>
    <scope>NUCLEOTIDE SEQUENCE</scope>
    <source>
        <strain evidence="9">CGMCC 1.15178</strain>
    </source>
</reference>
<evidence type="ECO:0000256" key="1">
    <source>
        <dbReference type="ARBA" id="ARBA00004651"/>
    </source>
</evidence>
<reference evidence="9" key="1">
    <citation type="journal article" date="2014" name="Int. J. Syst. Evol. Microbiol.">
        <title>Complete genome sequence of Corynebacterium casei LMG S-19264T (=DSM 44701T), isolated from a smear-ripened cheese.</title>
        <authorList>
            <consortium name="US DOE Joint Genome Institute (JGI-PGF)"/>
            <person name="Walter F."/>
            <person name="Albersmeier A."/>
            <person name="Kalinowski J."/>
            <person name="Ruckert C."/>
        </authorList>
    </citation>
    <scope>NUCLEOTIDE SEQUENCE</scope>
    <source>
        <strain evidence="9">CGMCC 1.15178</strain>
    </source>
</reference>
<evidence type="ECO:0000313" key="9">
    <source>
        <dbReference type="EMBL" id="GGD47891.1"/>
    </source>
</evidence>
<evidence type="ECO:0000256" key="3">
    <source>
        <dbReference type="ARBA" id="ARBA00022475"/>
    </source>
</evidence>
<feature type="transmembrane region" description="Helical" evidence="7">
    <location>
        <begin position="181"/>
        <end position="199"/>
    </location>
</feature>
<dbReference type="InterPro" id="IPR000515">
    <property type="entry name" value="MetI-like"/>
</dbReference>
<evidence type="ECO:0000256" key="5">
    <source>
        <dbReference type="ARBA" id="ARBA00022989"/>
    </source>
</evidence>
<dbReference type="CDD" id="cd06261">
    <property type="entry name" value="TM_PBP2"/>
    <property type="match status" value="1"/>
</dbReference>
<dbReference type="PROSITE" id="PS50928">
    <property type="entry name" value="ABC_TM1"/>
    <property type="match status" value="1"/>
</dbReference>
<dbReference type="Pfam" id="PF00528">
    <property type="entry name" value="BPD_transp_1"/>
    <property type="match status" value="1"/>
</dbReference>